<dbReference type="PROSITE" id="PS01081">
    <property type="entry name" value="HTH_TETR_1"/>
    <property type="match status" value="1"/>
</dbReference>
<keyword evidence="3" id="KW-0804">Transcription</keyword>
<dbReference type="OrthoDB" id="9816431at2"/>
<dbReference type="GO" id="GO:0000976">
    <property type="term" value="F:transcription cis-regulatory region binding"/>
    <property type="evidence" value="ECO:0007669"/>
    <property type="project" value="TreeGrafter"/>
</dbReference>
<dbReference type="GO" id="GO:0003700">
    <property type="term" value="F:DNA-binding transcription factor activity"/>
    <property type="evidence" value="ECO:0007669"/>
    <property type="project" value="TreeGrafter"/>
</dbReference>
<feature type="DNA-binding region" description="H-T-H motif" evidence="4">
    <location>
        <begin position="45"/>
        <end position="64"/>
    </location>
</feature>
<dbReference type="Proteomes" id="UP000270743">
    <property type="component" value="Unassembled WGS sequence"/>
</dbReference>
<dbReference type="InterPro" id="IPR009057">
    <property type="entry name" value="Homeodomain-like_sf"/>
</dbReference>
<dbReference type="FunFam" id="1.10.10.60:FF:000141">
    <property type="entry name" value="TetR family transcriptional regulator"/>
    <property type="match status" value="1"/>
</dbReference>
<evidence type="ECO:0000256" key="5">
    <source>
        <dbReference type="SAM" id="MobiDB-lite"/>
    </source>
</evidence>
<dbReference type="InterPro" id="IPR036271">
    <property type="entry name" value="Tet_transcr_reg_TetR-rel_C_sf"/>
</dbReference>
<reference evidence="7 8" key="1">
    <citation type="submission" date="2018-12" db="EMBL/GenBank/DDBJ databases">
        <authorList>
            <person name="Criscuolo A."/>
        </authorList>
    </citation>
    <scope>NUCLEOTIDE SEQUENCE [LARGE SCALE GENOMIC DNA]</scope>
    <source>
        <strain evidence="7">ACIP1116241</strain>
    </source>
</reference>
<dbReference type="Gene3D" id="1.10.357.10">
    <property type="entry name" value="Tetracycline Repressor, domain 2"/>
    <property type="match status" value="1"/>
</dbReference>
<proteinExistence type="predicted"/>
<dbReference type="EMBL" id="UZWE01000021">
    <property type="protein sequence ID" value="VDS07446.1"/>
    <property type="molecule type" value="Genomic_DNA"/>
</dbReference>
<dbReference type="Pfam" id="PF14246">
    <property type="entry name" value="TetR_C_7"/>
    <property type="match status" value="1"/>
</dbReference>
<feature type="region of interest" description="Disordered" evidence="5">
    <location>
        <begin position="1"/>
        <end position="24"/>
    </location>
</feature>
<gene>
    <name evidence="7" type="primary">fadR</name>
    <name evidence="7" type="ORF">PARHAE_00622</name>
</gene>
<evidence type="ECO:0000256" key="1">
    <source>
        <dbReference type="ARBA" id="ARBA00023015"/>
    </source>
</evidence>
<dbReference type="AlphaFoldDB" id="A0A447IIX4"/>
<dbReference type="InterPro" id="IPR023772">
    <property type="entry name" value="DNA-bd_HTH_TetR-type_CS"/>
</dbReference>
<dbReference type="SUPFAM" id="SSF46689">
    <property type="entry name" value="Homeodomain-like"/>
    <property type="match status" value="1"/>
</dbReference>
<dbReference type="RefSeq" id="WP_126153151.1">
    <property type="nucleotide sequence ID" value="NZ_UZWE01000021.1"/>
</dbReference>
<dbReference type="PANTHER" id="PTHR30055">
    <property type="entry name" value="HTH-TYPE TRANSCRIPTIONAL REGULATOR RUTR"/>
    <property type="match status" value="1"/>
</dbReference>
<evidence type="ECO:0000256" key="2">
    <source>
        <dbReference type="ARBA" id="ARBA00023125"/>
    </source>
</evidence>
<dbReference type="PRINTS" id="PR00455">
    <property type="entry name" value="HTHTETR"/>
</dbReference>
<evidence type="ECO:0000259" key="6">
    <source>
        <dbReference type="PROSITE" id="PS50977"/>
    </source>
</evidence>
<dbReference type="InterPro" id="IPR039536">
    <property type="entry name" value="TetR_C_Proteobacteria"/>
</dbReference>
<dbReference type="Gene3D" id="1.10.10.60">
    <property type="entry name" value="Homeodomain-like"/>
    <property type="match status" value="1"/>
</dbReference>
<evidence type="ECO:0000313" key="7">
    <source>
        <dbReference type="EMBL" id="VDS07446.1"/>
    </source>
</evidence>
<evidence type="ECO:0000256" key="3">
    <source>
        <dbReference type="ARBA" id="ARBA00023163"/>
    </source>
</evidence>
<evidence type="ECO:0000256" key="4">
    <source>
        <dbReference type="PROSITE-ProRule" id="PRU00335"/>
    </source>
</evidence>
<sequence>MTDDPRRPDDTPPRRHAAGEDPQKRGQILAGAWQEFMAKGFDAATMNGICRAAGVSKGTLYVYFRNKEDLFVALVEHRRVQISEQLRAALAVPGGIEARLTAYAAAIIRMLTSAEVLRSQRIVVAMAERMPDLARRFYDAGARQVLNGLGRWLTEAEEAGLLRIPDAERAAHQFVELATAGVWRQYLFGLRSDPPRQGEIDALAADAVRIFMAAHRSPPAG</sequence>
<keyword evidence="1" id="KW-0805">Transcription regulation</keyword>
<dbReference type="SUPFAM" id="SSF48498">
    <property type="entry name" value="Tetracyclin repressor-like, C-terminal domain"/>
    <property type="match status" value="1"/>
</dbReference>
<dbReference type="PANTHER" id="PTHR30055:SF146">
    <property type="entry name" value="HTH-TYPE TRANSCRIPTIONAL DUAL REGULATOR CECR"/>
    <property type="match status" value="1"/>
</dbReference>
<dbReference type="InterPro" id="IPR050109">
    <property type="entry name" value="HTH-type_TetR-like_transc_reg"/>
</dbReference>
<dbReference type="Pfam" id="PF00440">
    <property type="entry name" value="TetR_N"/>
    <property type="match status" value="1"/>
</dbReference>
<organism evidence="7 8">
    <name type="scientific">Paracoccus haematequi</name>
    <dbReference type="NCBI Taxonomy" id="2491866"/>
    <lineage>
        <taxon>Bacteria</taxon>
        <taxon>Pseudomonadati</taxon>
        <taxon>Pseudomonadota</taxon>
        <taxon>Alphaproteobacteria</taxon>
        <taxon>Rhodobacterales</taxon>
        <taxon>Paracoccaceae</taxon>
        <taxon>Paracoccus</taxon>
    </lineage>
</organism>
<dbReference type="PROSITE" id="PS50977">
    <property type="entry name" value="HTH_TETR_2"/>
    <property type="match status" value="1"/>
</dbReference>
<protein>
    <submittedName>
        <fullName evidence="7">Fatty acid metabolism regulator protein</fullName>
    </submittedName>
</protein>
<keyword evidence="2 4" id="KW-0238">DNA-binding</keyword>
<feature type="domain" description="HTH tetR-type" evidence="6">
    <location>
        <begin position="22"/>
        <end position="82"/>
    </location>
</feature>
<accession>A0A447IIX4</accession>
<name>A0A447IIX4_9RHOB</name>
<keyword evidence="8" id="KW-1185">Reference proteome</keyword>
<dbReference type="InterPro" id="IPR001647">
    <property type="entry name" value="HTH_TetR"/>
</dbReference>
<evidence type="ECO:0000313" key="8">
    <source>
        <dbReference type="Proteomes" id="UP000270743"/>
    </source>
</evidence>